<gene>
    <name evidence="2" type="ORF">SAMN05421541_105160</name>
</gene>
<dbReference type="PANTHER" id="PTHR33824">
    <property type="entry name" value="POLYKETIDE CYCLASE/DEHYDRASE AND LIPID TRANSPORT SUPERFAMILY PROTEIN"/>
    <property type="match status" value="1"/>
</dbReference>
<proteinExistence type="predicted"/>
<dbReference type="PANTHER" id="PTHR33824:SF7">
    <property type="entry name" value="POLYKETIDE CYCLASE_DEHYDRASE AND LIPID TRANSPORT SUPERFAMILY PROTEIN"/>
    <property type="match status" value="1"/>
</dbReference>
<evidence type="ECO:0000259" key="1">
    <source>
        <dbReference type="Pfam" id="PF03364"/>
    </source>
</evidence>
<dbReference type="EMBL" id="FONV01000005">
    <property type="protein sequence ID" value="SFF00957.1"/>
    <property type="molecule type" value="Genomic_DNA"/>
</dbReference>
<dbReference type="CDD" id="cd07817">
    <property type="entry name" value="SRPBCC_8"/>
    <property type="match status" value="1"/>
</dbReference>
<dbReference type="Proteomes" id="UP000199645">
    <property type="component" value="Unassembled WGS sequence"/>
</dbReference>
<dbReference type="Pfam" id="PF03364">
    <property type="entry name" value="Polyketide_cyc"/>
    <property type="match status" value="1"/>
</dbReference>
<keyword evidence="3" id="KW-1185">Reference proteome</keyword>
<dbReference type="Gene3D" id="3.30.530.20">
    <property type="match status" value="1"/>
</dbReference>
<dbReference type="InterPro" id="IPR005031">
    <property type="entry name" value="COQ10_START"/>
</dbReference>
<feature type="domain" description="Coenzyme Q-binding protein COQ10 START" evidence="1">
    <location>
        <begin position="10"/>
        <end position="129"/>
    </location>
</feature>
<organism evidence="2 3">
    <name type="scientific">Actinoplanes philippinensis</name>
    <dbReference type="NCBI Taxonomy" id="35752"/>
    <lineage>
        <taxon>Bacteria</taxon>
        <taxon>Bacillati</taxon>
        <taxon>Actinomycetota</taxon>
        <taxon>Actinomycetes</taxon>
        <taxon>Micromonosporales</taxon>
        <taxon>Micromonosporaceae</taxon>
        <taxon>Actinoplanes</taxon>
    </lineage>
</organism>
<dbReference type="InterPro" id="IPR047137">
    <property type="entry name" value="ORF3"/>
</dbReference>
<dbReference type="STRING" id="35752.SAMN05421541_105160"/>
<dbReference type="RefSeq" id="WP_093614041.1">
    <property type="nucleotide sequence ID" value="NZ_BOMT01000035.1"/>
</dbReference>
<evidence type="ECO:0000313" key="2">
    <source>
        <dbReference type="EMBL" id="SFF00957.1"/>
    </source>
</evidence>
<name>A0A1I2F822_9ACTN</name>
<dbReference type="SUPFAM" id="SSF55961">
    <property type="entry name" value="Bet v1-like"/>
    <property type="match status" value="1"/>
</dbReference>
<evidence type="ECO:0000313" key="3">
    <source>
        <dbReference type="Proteomes" id="UP000199645"/>
    </source>
</evidence>
<dbReference type="OrthoDB" id="3695445at2"/>
<protein>
    <submittedName>
        <fullName evidence="2">Polyketide cyclase / dehydrase and lipid transport</fullName>
    </submittedName>
</protein>
<sequence length="154" mass="17763">MSTVTEFVDVNVPVRTAYNQWTQFEEFPRFMEGVSEIRQLDDTHTHWKTEIAGIKREFDAEITEQLPDERVAWHSTDGEKQAGVVTFHRIDDTHTRVTVQMDFDPQGFVETAGDKLGVIDRRVKGDLHRFKEFIESRGGIETGAWRGQVDRPGI</sequence>
<reference evidence="2 3" key="1">
    <citation type="submission" date="2016-10" db="EMBL/GenBank/DDBJ databases">
        <authorList>
            <person name="de Groot N.N."/>
        </authorList>
    </citation>
    <scope>NUCLEOTIDE SEQUENCE [LARGE SCALE GENOMIC DNA]</scope>
    <source>
        <strain evidence="2 3">DSM 43019</strain>
    </source>
</reference>
<accession>A0A1I2F822</accession>
<dbReference type="InterPro" id="IPR023393">
    <property type="entry name" value="START-like_dom_sf"/>
</dbReference>
<dbReference type="AlphaFoldDB" id="A0A1I2F822"/>